<dbReference type="EMBL" id="QYUL01000003">
    <property type="protein sequence ID" value="RJF79642.1"/>
    <property type="molecule type" value="Genomic_DNA"/>
</dbReference>
<reference evidence="2 3" key="1">
    <citation type="submission" date="2018-09" db="EMBL/GenBank/DDBJ databases">
        <authorList>
            <person name="Zhu H."/>
        </authorList>
    </citation>
    <scope>NUCLEOTIDE SEQUENCE [LARGE SCALE GENOMIC DNA]</scope>
    <source>
        <strain evidence="2 3">K2W22B-5</strain>
    </source>
</reference>
<evidence type="ECO:0000256" key="1">
    <source>
        <dbReference type="SAM" id="SignalP"/>
    </source>
</evidence>
<accession>A0A418VT36</accession>
<sequence length="133" mass="14342">MNAVFRALAMGVVSVVALMALPLGDAQARGSVRVDIGVGGYYPAYGYHHHRPYYGPPPVVMYPAPPIVVYEPPPRVVYAPPPYVAADPAGPMYRSGDGRQCREYQSTVMIGGRPQSSYGTACLQADGTWRIVD</sequence>
<dbReference type="Proteomes" id="UP000283458">
    <property type="component" value="Unassembled WGS sequence"/>
</dbReference>
<evidence type="ECO:0008006" key="4">
    <source>
        <dbReference type="Google" id="ProtNLM"/>
    </source>
</evidence>
<evidence type="ECO:0000313" key="3">
    <source>
        <dbReference type="Proteomes" id="UP000283458"/>
    </source>
</evidence>
<feature type="chain" id="PRO_5019142153" description="Surface antigen domain-containing protein" evidence="1">
    <location>
        <begin position="29"/>
        <end position="133"/>
    </location>
</feature>
<gene>
    <name evidence="2" type="ORF">D3877_23160</name>
</gene>
<protein>
    <recommendedName>
        <fullName evidence="4">Surface antigen domain-containing protein</fullName>
    </recommendedName>
</protein>
<feature type="signal peptide" evidence="1">
    <location>
        <begin position="1"/>
        <end position="28"/>
    </location>
</feature>
<dbReference type="RefSeq" id="WP_119833098.1">
    <property type="nucleotide sequence ID" value="NZ_QYUL01000003.1"/>
</dbReference>
<name>A0A418VT36_9PROT</name>
<evidence type="ECO:0000313" key="2">
    <source>
        <dbReference type="EMBL" id="RJF79642.1"/>
    </source>
</evidence>
<organism evidence="2 3">
    <name type="scientific">Azospirillum cavernae</name>
    <dbReference type="NCBI Taxonomy" id="2320860"/>
    <lineage>
        <taxon>Bacteria</taxon>
        <taxon>Pseudomonadati</taxon>
        <taxon>Pseudomonadota</taxon>
        <taxon>Alphaproteobacteria</taxon>
        <taxon>Rhodospirillales</taxon>
        <taxon>Azospirillaceae</taxon>
        <taxon>Azospirillum</taxon>
    </lineage>
</organism>
<keyword evidence="1" id="KW-0732">Signal</keyword>
<dbReference type="AlphaFoldDB" id="A0A418VT36"/>
<dbReference type="OrthoDB" id="7307777at2"/>
<keyword evidence="3" id="KW-1185">Reference proteome</keyword>
<proteinExistence type="predicted"/>
<comment type="caution">
    <text evidence="2">The sequence shown here is derived from an EMBL/GenBank/DDBJ whole genome shotgun (WGS) entry which is preliminary data.</text>
</comment>